<evidence type="ECO:0000313" key="2">
    <source>
        <dbReference type="Proteomes" id="UP001595379"/>
    </source>
</evidence>
<dbReference type="Gene3D" id="3.40.1530.20">
    <property type="entry name" value="Protein of unknown function (DUF1491)"/>
    <property type="match status" value="1"/>
</dbReference>
<protein>
    <submittedName>
        <fullName evidence="1">DUF1491 family protein</fullName>
    </submittedName>
</protein>
<dbReference type="InterPro" id="IPR009964">
    <property type="entry name" value="DUF1491"/>
</dbReference>
<reference evidence="2" key="1">
    <citation type="journal article" date="2019" name="Int. J. Syst. Evol. Microbiol.">
        <title>The Global Catalogue of Microorganisms (GCM) 10K type strain sequencing project: providing services to taxonomists for standard genome sequencing and annotation.</title>
        <authorList>
            <consortium name="The Broad Institute Genomics Platform"/>
            <consortium name="The Broad Institute Genome Sequencing Center for Infectious Disease"/>
            <person name="Wu L."/>
            <person name="Ma J."/>
        </authorList>
    </citation>
    <scope>NUCLEOTIDE SEQUENCE [LARGE SCALE GENOMIC DNA]</scope>
    <source>
        <strain evidence="2">KCTC 52487</strain>
    </source>
</reference>
<proteinExistence type="predicted"/>
<sequence>MNEIRAEIWVQALLRRAQSGGAMGMVLRRGDRDAGAVWVKLMRLDGTCELFVPVRDGTGEKIWTRPLGIVPEAEADDRARKAIARDPDLWLVEIEDRQGRHFLTEPVEEPGARA</sequence>
<name>A0ABV6ZUR5_9PROT</name>
<dbReference type="RefSeq" id="WP_343164068.1">
    <property type="nucleotide sequence ID" value="NZ_JBHRSV010000001.1"/>
</dbReference>
<keyword evidence="2" id="KW-1185">Reference proteome</keyword>
<dbReference type="Pfam" id="PF07372">
    <property type="entry name" value="DUF1491"/>
    <property type="match status" value="1"/>
</dbReference>
<dbReference type="EMBL" id="JBHRSV010000001">
    <property type="protein sequence ID" value="MFC2925191.1"/>
    <property type="molecule type" value="Genomic_DNA"/>
</dbReference>
<accession>A0ABV6ZUR5</accession>
<evidence type="ECO:0000313" key="1">
    <source>
        <dbReference type="EMBL" id="MFC2925191.1"/>
    </source>
</evidence>
<dbReference type="Proteomes" id="UP001595379">
    <property type="component" value="Unassembled WGS sequence"/>
</dbReference>
<gene>
    <name evidence="1" type="ORF">ACFOOR_03635</name>
</gene>
<organism evidence="1 2">
    <name type="scientific">Hyphobacterium vulgare</name>
    <dbReference type="NCBI Taxonomy" id="1736751"/>
    <lineage>
        <taxon>Bacteria</taxon>
        <taxon>Pseudomonadati</taxon>
        <taxon>Pseudomonadota</taxon>
        <taxon>Alphaproteobacteria</taxon>
        <taxon>Maricaulales</taxon>
        <taxon>Maricaulaceae</taxon>
        <taxon>Hyphobacterium</taxon>
    </lineage>
</organism>
<comment type="caution">
    <text evidence="1">The sequence shown here is derived from an EMBL/GenBank/DDBJ whole genome shotgun (WGS) entry which is preliminary data.</text>
</comment>